<dbReference type="SMART" id="SM00248">
    <property type="entry name" value="ANK"/>
    <property type="match status" value="4"/>
</dbReference>
<evidence type="ECO:0000313" key="4">
    <source>
        <dbReference type="Ensembl" id="ENSCINP00000029429.2"/>
    </source>
</evidence>
<organism evidence="4 5">
    <name type="scientific">Ciona intestinalis</name>
    <name type="common">Transparent sea squirt</name>
    <name type="synonym">Ascidia intestinalis</name>
    <dbReference type="NCBI Taxonomy" id="7719"/>
    <lineage>
        <taxon>Eukaryota</taxon>
        <taxon>Metazoa</taxon>
        <taxon>Chordata</taxon>
        <taxon>Tunicata</taxon>
        <taxon>Ascidiacea</taxon>
        <taxon>Phlebobranchia</taxon>
        <taxon>Cionidae</taxon>
        <taxon>Ciona</taxon>
    </lineage>
</organism>
<reference evidence="4" key="2">
    <citation type="submission" date="2025-08" db="UniProtKB">
        <authorList>
            <consortium name="Ensembl"/>
        </authorList>
    </citation>
    <scope>IDENTIFICATION</scope>
</reference>
<keyword evidence="2 3" id="KW-0040">ANK repeat</keyword>
<dbReference type="GO" id="GO:0005634">
    <property type="term" value="C:nucleus"/>
    <property type="evidence" value="ECO:0000318"/>
    <property type="project" value="GO_Central"/>
</dbReference>
<reference evidence="4" key="3">
    <citation type="submission" date="2025-09" db="UniProtKB">
        <authorList>
            <consortium name="Ensembl"/>
        </authorList>
    </citation>
    <scope>IDENTIFICATION</scope>
</reference>
<dbReference type="PANTHER" id="PTHR24198">
    <property type="entry name" value="ANKYRIN REPEAT AND PROTEIN KINASE DOMAIN-CONTAINING PROTEIN"/>
    <property type="match status" value="1"/>
</dbReference>
<feature type="repeat" description="ANK" evidence="3">
    <location>
        <begin position="105"/>
        <end position="141"/>
    </location>
</feature>
<dbReference type="OMA" id="DNNYERA"/>
<dbReference type="PROSITE" id="PS50088">
    <property type="entry name" value="ANK_REPEAT"/>
    <property type="match status" value="2"/>
</dbReference>
<evidence type="ECO:0000313" key="5">
    <source>
        <dbReference type="Proteomes" id="UP000008144"/>
    </source>
</evidence>
<dbReference type="Proteomes" id="UP000008144">
    <property type="component" value="Unassembled WGS sequence"/>
</dbReference>
<feature type="repeat" description="ANK" evidence="3">
    <location>
        <begin position="71"/>
        <end position="96"/>
    </location>
</feature>
<evidence type="ECO:0000256" key="3">
    <source>
        <dbReference type="PROSITE-ProRule" id="PRU00023"/>
    </source>
</evidence>
<dbReference type="Gene3D" id="1.25.40.20">
    <property type="entry name" value="Ankyrin repeat-containing domain"/>
    <property type="match status" value="1"/>
</dbReference>
<dbReference type="GeneTree" id="ENSGT00940000168131"/>
<protein>
    <submittedName>
        <fullName evidence="4">Uncharacterized protein</fullName>
    </submittedName>
</protein>
<dbReference type="InterPro" id="IPR036770">
    <property type="entry name" value="Ankyrin_rpt-contain_sf"/>
</dbReference>
<keyword evidence="1" id="KW-0677">Repeat</keyword>
<dbReference type="HOGENOM" id="CLU_1551051_0_0_1"/>
<sequence>MNCLNQAIAEQRIHQVRLLLSLNVNPEFRDRKDHNRTPFIKAACLSCQDSGYKIARILIKVGVNMNACDSNDRTALHYACEGGKCSLVKLLLNEDAIELNRQDKQGHTPLMLAAMNGHLRASRMTVLRLVKFDVDIDIRDKKGYTSLLLAIKAQNYEIANDLVRYGNACATIR</sequence>
<dbReference type="InParanoid" id="F6XP80"/>
<dbReference type="InterPro" id="IPR002110">
    <property type="entry name" value="Ankyrin_rpt"/>
</dbReference>
<evidence type="ECO:0000256" key="1">
    <source>
        <dbReference type="ARBA" id="ARBA00022737"/>
    </source>
</evidence>
<accession>F6XP80</accession>
<dbReference type="Pfam" id="PF12796">
    <property type="entry name" value="Ank_2"/>
    <property type="match status" value="1"/>
</dbReference>
<dbReference type="PROSITE" id="PS50297">
    <property type="entry name" value="ANK_REP_REGION"/>
    <property type="match status" value="2"/>
</dbReference>
<dbReference type="Ensembl" id="ENSCINT00000029675.2">
    <property type="protein sequence ID" value="ENSCINP00000029429.2"/>
    <property type="gene ID" value="ENSCING00000017355.2"/>
</dbReference>
<dbReference type="AlphaFoldDB" id="F6XP80"/>
<dbReference type="SUPFAM" id="SSF48403">
    <property type="entry name" value="Ankyrin repeat"/>
    <property type="match status" value="1"/>
</dbReference>
<dbReference type="PANTHER" id="PTHR24198:SF165">
    <property type="entry name" value="ANKYRIN REPEAT-CONTAINING PROTEIN-RELATED"/>
    <property type="match status" value="1"/>
</dbReference>
<reference evidence="5" key="1">
    <citation type="journal article" date="2002" name="Science">
        <title>The draft genome of Ciona intestinalis: insights into chordate and vertebrate origins.</title>
        <authorList>
            <person name="Dehal P."/>
            <person name="Satou Y."/>
            <person name="Campbell R.K."/>
            <person name="Chapman J."/>
            <person name="Degnan B."/>
            <person name="De Tomaso A."/>
            <person name="Davidson B."/>
            <person name="Di Gregorio A."/>
            <person name="Gelpke M."/>
            <person name="Goodstein D.M."/>
            <person name="Harafuji N."/>
            <person name="Hastings K.E."/>
            <person name="Ho I."/>
            <person name="Hotta K."/>
            <person name="Huang W."/>
            <person name="Kawashima T."/>
            <person name="Lemaire P."/>
            <person name="Martinez D."/>
            <person name="Meinertzhagen I.A."/>
            <person name="Necula S."/>
            <person name="Nonaka M."/>
            <person name="Putnam N."/>
            <person name="Rash S."/>
            <person name="Saiga H."/>
            <person name="Satake M."/>
            <person name="Terry A."/>
            <person name="Yamada L."/>
            <person name="Wang H.G."/>
            <person name="Awazu S."/>
            <person name="Azumi K."/>
            <person name="Boore J."/>
            <person name="Branno M."/>
            <person name="Chin-Bow S."/>
            <person name="DeSantis R."/>
            <person name="Doyle S."/>
            <person name="Francino P."/>
            <person name="Keys D.N."/>
            <person name="Haga S."/>
            <person name="Hayashi H."/>
            <person name="Hino K."/>
            <person name="Imai K.S."/>
            <person name="Inaba K."/>
            <person name="Kano S."/>
            <person name="Kobayashi K."/>
            <person name="Kobayashi M."/>
            <person name="Lee B.I."/>
            <person name="Makabe K.W."/>
            <person name="Manohar C."/>
            <person name="Matassi G."/>
            <person name="Medina M."/>
            <person name="Mochizuki Y."/>
            <person name="Mount S."/>
            <person name="Morishita T."/>
            <person name="Miura S."/>
            <person name="Nakayama A."/>
            <person name="Nishizaka S."/>
            <person name="Nomoto H."/>
            <person name="Ohta F."/>
            <person name="Oishi K."/>
            <person name="Rigoutsos I."/>
            <person name="Sano M."/>
            <person name="Sasaki A."/>
            <person name="Sasakura Y."/>
            <person name="Shoguchi E."/>
            <person name="Shin-i T."/>
            <person name="Spagnuolo A."/>
            <person name="Stainier D."/>
            <person name="Suzuki M.M."/>
            <person name="Tassy O."/>
            <person name="Takatori N."/>
            <person name="Tokuoka M."/>
            <person name="Yagi K."/>
            <person name="Yoshizaki F."/>
            <person name="Wada S."/>
            <person name="Zhang C."/>
            <person name="Hyatt P.D."/>
            <person name="Larimer F."/>
            <person name="Detter C."/>
            <person name="Doggett N."/>
            <person name="Glavina T."/>
            <person name="Hawkins T."/>
            <person name="Richardson P."/>
            <person name="Lucas S."/>
            <person name="Kohara Y."/>
            <person name="Levine M."/>
            <person name="Satoh N."/>
            <person name="Rokhsar D.S."/>
        </authorList>
    </citation>
    <scope>NUCLEOTIDE SEQUENCE [LARGE SCALE GENOMIC DNA]</scope>
</reference>
<dbReference type="GO" id="GO:0061629">
    <property type="term" value="F:RNA polymerase II-specific DNA-binding transcription factor binding"/>
    <property type="evidence" value="ECO:0000318"/>
    <property type="project" value="GO_Central"/>
</dbReference>
<evidence type="ECO:0000256" key="2">
    <source>
        <dbReference type="ARBA" id="ARBA00023043"/>
    </source>
</evidence>
<dbReference type="STRING" id="7719.ENSCINP00000029429"/>
<dbReference type="GO" id="GO:0006357">
    <property type="term" value="P:regulation of transcription by RNA polymerase II"/>
    <property type="evidence" value="ECO:0000318"/>
    <property type="project" value="GO_Central"/>
</dbReference>
<proteinExistence type="predicted"/>
<name>F6XP80_CIOIN</name>
<keyword evidence="5" id="KW-1185">Reference proteome</keyword>